<proteinExistence type="predicted"/>
<name>C6E0X6_GEOSM</name>
<dbReference type="OrthoDB" id="5389866at2"/>
<gene>
    <name evidence="2" type="ordered locus">GM21_0742</name>
</gene>
<feature type="chain" id="PRO_5002963349" description="Lipoprotein" evidence="1">
    <location>
        <begin position="22"/>
        <end position="710"/>
    </location>
</feature>
<protein>
    <recommendedName>
        <fullName evidence="3">Lipoprotein</fullName>
    </recommendedName>
</protein>
<accession>C6E0X6</accession>
<evidence type="ECO:0000313" key="2">
    <source>
        <dbReference type="EMBL" id="ACT16816.1"/>
    </source>
</evidence>
<evidence type="ECO:0008006" key="3">
    <source>
        <dbReference type="Google" id="ProtNLM"/>
    </source>
</evidence>
<feature type="signal peptide" evidence="1">
    <location>
        <begin position="1"/>
        <end position="21"/>
    </location>
</feature>
<organism evidence="2">
    <name type="scientific">Geobacter sp. (strain M21)</name>
    <dbReference type="NCBI Taxonomy" id="443144"/>
    <lineage>
        <taxon>Bacteria</taxon>
        <taxon>Pseudomonadati</taxon>
        <taxon>Thermodesulfobacteriota</taxon>
        <taxon>Desulfuromonadia</taxon>
        <taxon>Geobacterales</taxon>
        <taxon>Geobacteraceae</taxon>
        <taxon>Geobacter</taxon>
    </lineage>
</organism>
<dbReference type="KEGG" id="gem:GM21_0742"/>
<sequence>MNVSRFLSTLCLLLLAFFIWGCSDSSNNQQNASDDVNLAYQNDLKQGRYVELPEAQPRFPASGELFSENTGVFDLFAAAPDTIQKKLTKDLAADFALYATTAPATKRLASAVAGTTPGGAFAGIPSLKGQDALPGSCTELTGDELQECLAEFGVEPLLQSPGSAPPPPAPPAHVSMHDSQTLAIEAGQPVVDSIAGKTIRTLTTNVTKARRDAIVAGLSDFTNDDQAHADFDLAALDPFNPSGYHLSSVVVSDGSSSYVNDGGLTPHSTMITEVVKPLNYHRSPAPALDACVRRYGGDIEDRYVVKVTTYVHLDSLAPQRQPVSLPTTLDADAVDLPEAYEAVHTAQAINHALDANVIKWVYGSAGNLPESATEYTFSFQLDANLISKEYRQVIEQATDAGDSACQEVVEQHVNPRTAIIGRAIPVARGVQKASEPMNVFYQVPSSFSQGLTAKVAAALTGEAAPTSYSEPLRDYCMVDANGRKVAIVHPVSGAVVPACEKFDQQALAKTVLMTKSGACRDNRGNWAYTPSRIRTERFGRGIQWILTEWFLHNQVGDYKNIHWYQNSWKSGVQVAVKGAKYVFATYLKIQLGAIKPKADEKRSTYYIKSLLPLIKDVVMKMNGMNVAGYRLSIPSSVGNFLTRAGGYSGSDSAFGNATFDTQLALELRQGITGFLVDRVTDAAAQMVDVSATGWQDISDRSHYGCFQFSY</sequence>
<reference evidence="2" key="1">
    <citation type="submission" date="2009-07" db="EMBL/GenBank/DDBJ databases">
        <title>Complete sequence of Geobacter sp. M21.</title>
        <authorList>
            <consortium name="US DOE Joint Genome Institute"/>
            <person name="Lucas S."/>
            <person name="Copeland A."/>
            <person name="Lapidus A."/>
            <person name="Glavina del Rio T."/>
            <person name="Dalin E."/>
            <person name="Tice H."/>
            <person name="Bruce D."/>
            <person name="Goodwin L."/>
            <person name="Pitluck S."/>
            <person name="Saunders E."/>
            <person name="Brettin T."/>
            <person name="Detter J.C."/>
            <person name="Han C."/>
            <person name="Larimer F."/>
            <person name="Land M."/>
            <person name="Hauser L."/>
            <person name="Kyrpides N."/>
            <person name="Ovchinnikova G."/>
            <person name="Lovley D."/>
        </authorList>
    </citation>
    <scope>NUCLEOTIDE SEQUENCE [LARGE SCALE GENOMIC DNA]</scope>
    <source>
        <strain evidence="2">M21</strain>
    </source>
</reference>
<keyword evidence="1" id="KW-0732">Signal</keyword>
<dbReference type="EMBL" id="CP001661">
    <property type="protein sequence ID" value="ACT16816.1"/>
    <property type="molecule type" value="Genomic_DNA"/>
</dbReference>
<dbReference type="AlphaFoldDB" id="C6E0X6"/>
<dbReference type="HOGENOM" id="CLU_388708_0_0_7"/>
<evidence type="ECO:0000256" key="1">
    <source>
        <dbReference type="SAM" id="SignalP"/>
    </source>
</evidence>